<evidence type="ECO:0000256" key="9">
    <source>
        <dbReference type="ARBA" id="ARBA00022989"/>
    </source>
</evidence>
<dbReference type="PANTHER" id="PTHR13306">
    <property type="entry name" value="TRANSMEMBRANE PROTEIN 138"/>
    <property type="match status" value="1"/>
</dbReference>
<reference evidence="18" key="1">
    <citation type="journal article" date="2006" name="Science">
        <title>Ancient noncoding elements conserved in the human genome.</title>
        <authorList>
            <person name="Venkatesh B."/>
            <person name="Kirkness E.F."/>
            <person name="Loh Y.H."/>
            <person name="Halpern A.L."/>
            <person name="Lee A.P."/>
            <person name="Johnson J."/>
            <person name="Dandona N."/>
            <person name="Viswanathan L.D."/>
            <person name="Tay A."/>
            <person name="Venter J.C."/>
            <person name="Strausberg R.L."/>
            <person name="Brenner S."/>
        </authorList>
    </citation>
    <scope>NUCLEOTIDE SEQUENCE [LARGE SCALE GENOMIC DNA]</scope>
</reference>
<keyword evidence="13" id="KW-0966">Cell projection</keyword>
<keyword evidence="11 14" id="KW-0472">Membrane</keyword>
<evidence type="ECO:0000256" key="10">
    <source>
        <dbReference type="ARBA" id="ARBA00023069"/>
    </source>
</evidence>
<dbReference type="GeneTree" id="ENSGT00390000018587"/>
<organism evidence="15">
    <name type="scientific">Callorhinchus milii</name>
    <name type="common">Ghost shark</name>
    <dbReference type="NCBI Taxonomy" id="7868"/>
    <lineage>
        <taxon>Eukaryota</taxon>
        <taxon>Metazoa</taxon>
        <taxon>Chordata</taxon>
        <taxon>Craniata</taxon>
        <taxon>Vertebrata</taxon>
        <taxon>Chondrichthyes</taxon>
        <taxon>Holocephali</taxon>
        <taxon>Chimaeriformes</taxon>
        <taxon>Callorhinchidae</taxon>
        <taxon>Callorhinchus</taxon>
    </lineage>
</organism>
<keyword evidence="8" id="KW-0970">Cilium biogenesis/degradation</keyword>
<dbReference type="GO" id="GO:0030030">
    <property type="term" value="P:cell projection organization"/>
    <property type="evidence" value="ECO:0007669"/>
    <property type="project" value="UniProtKB-KW"/>
</dbReference>
<evidence type="ECO:0000313" key="17">
    <source>
        <dbReference type="Ensembl" id="ENSCMIP00000026317.1"/>
    </source>
</evidence>
<dbReference type="STRING" id="7868.ENSCMIP00000026317"/>
<keyword evidence="18" id="KW-1185">Reference proteome</keyword>
<dbReference type="OMA" id="FYKRTAM"/>
<evidence type="ECO:0000256" key="13">
    <source>
        <dbReference type="ARBA" id="ARBA00023273"/>
    </source>
</evidence>
<dbReference type="AlphaFoldDB" id="J3SD16"/>
<feature type="transmembrane region" description="Helical" evidence="14">
    <location>
        <begin position="109"/>
        <end position="133"/>
    </location>
</feature>
<feature type="transmembrane region" description="Helical" evidence="14">
    <location>
        <begin position="78"/>
        <end position="97"/>
    </location>
</feature>
<accession>J3SD16</accession>
<dbReference type="PANTHER" id="PTHR13306:SF6">
    <property type="entry name" value="TRANSMEMBRANE PROTEIN 138"/>
    <property type="match status" value="1"/>
</dbReference>
<dbReference type="EMBL" id="JW877328">
    <property type="protein sequence ID" value="AFP09845.1"/>
    <property type="molecule type" value="mRNA"/>
</dbReference>
<evidence type="ECO:0000256" key="5">
    <source>
        <dbReference type="ARBA" id="ARBA00014515"/>
    </source>
</evidence>
<evidence type="ECO:0000256" key="12">
    <source>
        <dbReference type="ARBA" id="ARBA00023180"/>
    </source>
</evidence>
<dbReference type="GeneID" id="103174845"/>
<proteinExistence type="evidence at transcript level"/>
<evidence type="ECO:0000313" key="15">
    <source>
        <dbReference type="EMBL" id="AFK10196.1"/>
    </source>
</evidence>
<comment type="function">
    <text evidence="1">Required for ciliogenesis.</text>
</comment>
<dbReference type="KEGG" id="cmk:103174845"/>
<evidence type="ECO:0000256" key="6">
    <source>
        <dbReference type="ARBA" id="ARBA00022554"/>
    </source>
</evidence>
<dbReference type="InterPro" id="IPR024133">
    <property type="entry name" value="TM_138"/>
</dbReference>
<dbReference type="GO" id="GO:0005774">
    <property type="term" value="C:vacuolar membrane"/>
    <property type="evidence" value="ECO:0007669"/>
    <property type="project" value="UniProtKB-SubCell"/>
</dbReference>
<dbReference type="OrthoDB" id="189688at2759"/>
<reference evidence="15" key="3">
    <citation type="journal article" date="2013" name="Mol. Biol. Evol.">
        <title>Basal vertebrates clarify the evolutionary history of ciliopathy-associated genes Tmem138 and Tmem216.</title>
        <authorList>
            <person name="Venkatesh B."/>
            <person name="Ravi V."/>
            <person name="Lee A.P."/>
            <person name="Warren W.C."/>
            <person name="Brenner S."/>
        </authorList>
    </citation>
    <scope>NUCLEOTIDE SEQUENCE</scope>
</reference>
<gene>
    <name evidence="15" type="primary">Tmem138</name>
    <name evidence="17" type="synonym">tmem138</name>
</gene>
<keyword evidence="10" id="KW-0969">Cilium</keyword>
<evidence type="ECO:0000313" key="18">
    <source>
        <dbReference type="Proteomes" id="UP000314986"/>
    </source>
</evidence>
<dbReference type="Proteomes" id="UP000314986">
    <property type="component" value="Unassembled WGS sequence"/>
</dbReference>
<sequence length="162" mass="19221">MLQTANYSLVLSLQFLLLAYDLFVNSFSELLRDDLVNALVLFIVQDIGILFNIIIIFLMFFNTFIFQAGLVKLLIHKFKGTIFISITYLGLTIGFHVSLLKVRWLLPSWYLWTDALQTFFAFQRITGVLYYYFYKRTIISLGDPRLYEDSEWLRKEFIRVQK</sequence>
<evidence type="ECO:0000256" key="1">
    <source>
        <dbReference type="ARBA" id="ARBA00003709"/>
    </source>
</evidence>
<name>J3SD16_CALMI</name>
<evidence type="ECO:0000256" key="2">
    <source>
        <dbReference type="ARBA" id="ARBA00004128"/>
    </source>
</evidence>
<dbReference type="RefSeq" id="XP_007885615.1">
    <property type="nucleotide sequence ID" value="XM_007887424.2"/>
</dbReference>
<feature type="transmembrane region" description="Helical" evidence="14">
    <location>
        <begin position="39"/>
        <end position="66"/>
    </location>
</feature>
<evidence type="ECO:0000256" key="11">
    <source>
        <dbReference type="ARBA" id="ARBA00023136"/>
    </source>
</evidence>
<keyword evidence="12" id="KW-0325">Glycoprotein</keyword>
<dbReference type="CTD" id="51524"/>
<evidence type="ECO:0000256" key="14">
    <source>
        <dbReference type="SAM" id="Phobius"/>
    </source>
</evidence>
<keyword evidence="7 14" id="KW-0812">Transmembrane</keyword>
<feature type="transmembrane region" description="Helical" evidence="14">
    <location>
        <begin position="7"/>
        <end position="27"/>
    </location>
</feature>
<evidence type="ECO:0000256" key="8">
    <source>
        <dbReference type="ARBA" id="ARBA00022794"/>
    </source>
</evidence>
<evidence type="ECO:0000313" key="16">
    <source>
        <dbReference type="EMBL" id="AFP09845.1"/>
    </source>
</evidence>
<dbReference type="Ensembl" id="ENSCMIT00000026745.1">
    <property type="protein sequence ID" value="ENSCMIP00000026317.1"/>
    <property type="gene ID" value="ENSCMIG00000011537.1"/>
</dbReference>
<dbReference type="Pfam" id="PF14935">
    <property type="entry name" value="TMEM138"/>
    <property type="match status" value="1"/>
</dbReference>
<evidence type="ECO:0000256" key="3">
    <source>
        <dbReference type="ARBA" id="ARBA00004138"/>
    </source>
</evidence>
<evidence type="ECO:0000256" key="4">
    <source>
        <dbReference type="ARBA" id="ARBA00010572"/>
    </source>
</evidence>
<reference evidence="17" key="5">
    <citation type="submission" date="2025-05" db="UniProtKB">
        <authorList>
            <consortium name="Ensembl"/>
        </authorList>
    </citation>
    <scope>IDENTIFICATION</scope>
</reference>
<keyword evidence="9 14" id="KW-1133">Transmembrane helix</keyword>
<comment type="subcellular location">
    <subcellularLocation>
        <location evidence="3">Cell projection</location>
        <location evidence="3">Cilium</location>
    </subcellularLocation>
    <subcellularLocation>
        <location evidence="2">Vacuole membrane</location>
        <topology evidence="2">Multi-pass membrane protein</topology>
    </subcellularLocation>
</comment>
<dbReference type="EMBL" id="JQ838602">
    <property type="protein sequence ID" value="AFK10196.1"/>
    <property type="molecule type" value="Genomic_DNA"/>
</dbReference>
<evidence type="ECO:0000256" key="7">
    <source>
        <dbReference type="ARBA" id="ARBA00022692"/>
    </source>
</evidence>
<protein>
    <recommendedName>
        <fullName evidence="5">Transmembrane protein 138</fullName>
    </recommendedName>
</protein>
<reference evidence="18" key="2">
    <citation type="journal article" date="2007" name="PLoS Biol.">
        <title>Survey sequencing and comparative analysis of the elephant shark (Callorhinchus milii) genome.</title>
        <authorList>
            <person name="Venkatesh B."/>
            <person name="Kirkness E.F."/>
            <person name="Loh Y.H."/>
            <person name="Halpern A.L."/>
            <person name="Lee A.P."/>
            <person name="Johnson J."/>
            <person name="Dandona N."/>
            <person name="Viswanathan L.D."/>
            <person name="Tay A."/>
            <person name="Venter J.C."/>
            <person name="Strausberg R.L."/>
            <person name="Brenner S."/>
        </authorList>
    </citation>
    <scope>NUCLEOTIDE SEQUENCE [LARGE SCALE GENOMIC DNA]</scope>
</reference>
<comment type="similarity">
    <text evidence="4">Belongs to the TMEM138 family.</text>
</comment>
<keyword evidence="6" id="KW-0926">Vacuole</keyword>
<dbReference type="GO" id="GO:0005929">
    <property type="term" value="C:cilium"/>
    <property type="evidence" value="ECO:0007669"/>
    <property type="project" value="UniProtKB-SubCell"/>
</dbReference>
<reference evidence="16 18" key="4">
    <citation type="journal article" date="2014" name="Nature">
        <title>Elephant shark genome provides unique insights into gnathostome evolution.</title>
        <authorList>
            <consortium name="International Elephant Shark Genome Sequencing Consortium"/>
            <person name="Venkatesh B."/>
            <person name="Lee A.P."/>
            <person name="Ravi V."/>
            <person name="Maurya A.K."/>
            <person name="Lian M.M."/>
            <person name="Swann J.B."/>
            <person name="Ohta Y."/>
            <person name="Flajnik M.F."/>
            <person name="Sutoh Y."/>
            <person name="Kasahara M."/>
            <person name="Hoon S."/>
            <person name="Gangu V."/>
            <person name="Roy S.W."/>
            <person name="Irimia M."/>
            <person name="Korzh V."/>
            <person name="Kondrychyn I."/>
            <person name="Lim Z.W."/>
            <person name="Tay B.H."/>
            <person name="Tohari S."/>
            <person name="Kong K.W."/>
            <person name="Ho S."/>
            <person name="Lorente-Galdos B."/>
            <person name="Quilez J."/>
            <person name="Marques-Bonet T."/>
            <person name="Raney B.J."/>
            <person name="Ingham P.W."/>
            <person name="Tay A."/>
            <person name="Hillier L.W."/>
            <person name="Minx P."/>
            <person name="Boehm T."/>
            <person name="Wilson R.K."/>
            <person name="Brenner S."/>
            <person name="Warren W.C."/>
        </authorList>
    </citation>
    <scope>NUCLEOTIDE SEQUENCE</scope>
    <source>
        <tissue evidence="16">Brain</tissue>
    </source>
</reference>